<dbReference type="EMBL" id="JAHUTJ010033202">
    <property type="protein sequence ID" value="MED6276887.1"/>
    <property type="molecule type" value="Genomic_DNA"/>
</dbReference>
<dbReference type="InterPro" id="IPR036465">
    <property type="entry name" value="vWFA_dom_sf"/>
</dbReference>
<evidence type="ECO:0000313" key="2">
    <source>
        <dbReference type="EMBL" id="MED6276887.1"/>
    </source>
</evidence>
<sequence length="177" mass="18579">NVEPIGKRLVVAVDVSTSLTSVVPGTAISTAVAAAAVTMIFARTEANTHVLAFSEGTVVPCSLSADMTLAEVTAELVKLPSGSTDCTLPITWATGNKKYIDMFIILTNNPLWTFTASPVESLKKHRLASGADSKLVMCGLTSIGHTIADTEDRGLLSICGFDLGAFNIIRNLALNLI</sequence>
<name>A0ABU7DP76_9TELE</name>
<keyword evidence="3" id="KW-1185">Reference proteome</keyword>
<evidence type="ECO:0000259" key="1">
    <source>
        <dbReference type="Pfam" id="PF25045"/>
    </source>
</evidence>
<reference evidence="2 3" key="1">
    <citation type="submission" date="2021-06" db="EMBL/GenBank/DDBJ databases">
        <authorList>
            <person name="Palmer J.M."/>
        </authorList>
    </citation>
    <scope>NUCLEOTIDE SEQUENCE [LARGE SCALE GENOMIC DNA]</scope>
    <source>
        <strain evidence="2 3">CL_MEX2019</strain>
        <tissue evidence="2">Muscle</tissue>
    </source>
</reference>
<protein>
    <recommendedName>
        <fullName evidence="1">RNA-binding protein RO60 vWA domain-containing protein</fullName>
    </recommendedName>
</protein>
<organism evidence="2 3">
    <name type="scientific">Characodon lateralis</name>
    <dbReference type="NCBI Taxonomy" id="208331"/>
    <lineage>
        <taxon>Eukaryota</taxon>
        <taxon>Metazoa</taxon>
        <taxon>Chordata</taxon>
        <taxon>Craniata</taxon>
        <taxon>Vertebrata</taxon>
        <taxon>Euteleostomi</taxon>
        <taxon>Actinopterygii</taxon>
        <taxon>Neopterygii</taxon>
        <taxon>Teleostei</taxon>
        <taxon>Neoteleostei</taxon>
        <taxon>Acanthomorphata</taxon>
        <taxon>Ovalentaria</taxon>
        <taxon>Atherinomorphae</taxon>
        <taxon>Cyprinodontiformes</taxon>
        <taxon>Goodeidae</taxon>
        <taxon>Characodon</taxon>
    </lineage>
</organism>
<dbReference type="PANTHER" id="PTHR14202">
    <property type="entry name" value="60 KDA RIBONUCLEOPROTEIN SSA/RO"/>
    <property type="match status" value="1"/>
</dbReference>
<dbReference type="Proteomes" id="UP001352852">
    <property type="component" value="Unassembled WGS sequence"/>
</dbReference>
<dbReference type="InterPro" id="IPR040322">
    <property type="entry name" value="TROVE2"/>
</dbReference>
<dbReference type="InterPro" id="IPR056800">
    <property type="entry name" value="vWA_Ro60"/>
</dbReference>
<feature type="non-terminal residue" evidence="2">
    <location>
        <position position="1"/>
    </location>
</feature>
<gene>
    <name evidence="2" type="ORF">CHARACLAT_007468</name>
</gene>
<comment type="caution">
    <text evidence="2">The sequence shown here is derived from an EMBL/GenBank/DDBJ whole genome shotgun (WGS) entry which is preliminary data.</text>
</comment>
<feature type="domain" description="RNA-binding protein RO60 vWA" evidence="1">
    <location>
        <begin position="8"/>
        <end position="172"/>
    </location>
</feature>
<evidence type="ECO:0000313" key="3">
    <source>
        <dbReference type="Proteomes" id="UP001352852"/>
    </source>
</evidence>
<dbReference type="Pfam" id="PF25045">
    <property type="entry name" value="vWA_Ro60"/>
    <property type="match status" value="1"/>
</dbReference>
<proteinExistence type="predicted"/>
<dbReference type="SUPFAM" id="SSF53300">
    <property type="entry name" value="vWA-like"/>
    <property type="match status" value="1"/>
</dbReference>
<accession>A0ABU7DP76</accession>
<dbReference type="Gene3D" id="3.40.50.410">
    <property type="entry name" value="von Willebrand factor, type A domain"/>
    <property type="match status" value="1"/>
</dbReference>
<dbReference type="PANTHER" id="PTHR14202:SF0">
    <property type="entry name" value="RNA-BINDING PROTEIN RO60"/>
    <property type="match status" value="1"/>
</dbReference>